<dbReference type="EMBL" id="JYDQ01000035">
    <property type="protein sequence ID" value="KRY19489.1"/>
    <property type="molecule type" value="Genomic_DNA"/>
</dbReference>
<evidence type="ECO:0000313" key="1">
    <source>
        <dbReference type="EMBL" id="KRY19489.1"/>
    </source>
</evidence>
<reference evidence="1 2" key="1">
    <citation type="submission" date="2015-01" db="EMBL/GenBank/DDBJ databases">
        <title>Evolution of Trichinella species and genotypes.</title>
        <authorList>
            <person name="Korhonen P.K."/>
            <person name="Edoardo P."/>
            <person name="Giuseppe L.R."/>
            <person name="Gasser R.B."/>
        </authorList>
    </citation>
    <scope>NUCLEOTIDE SEQUENCE [LARGE SCALE GENOMIC DNA]</scope>
    <source>
        <strain evidence="1">ISS2496</strain>
    </source>
</reference>
<comment type="caution">
    <text evidence="1">The sequence shown here is derived from an EMBL/GenBank/DDBJ whole genome shotgun (WGS) entry which is preliminary data.</text>
</comment>
<sequence>MFLLHPIDKSVYISIAHTNTAYVVVKRISTCLLQMPPSDEEITGTCEPNSIECKNEMVSHL</sequence>
<name>A0A0V1A3Z8_9BILA</name>
<keyword evidence="2" id="KW-1185">Reference proteome</keyword>
<organism evidence="1 2">
    <name type="scientific">Trichinella patagoniensis</name>
    <dbReference type="NCBI Taxonomy" id="990121"/>
    <lineage>
        <taxon>Eukaryota</taxon>
        <taxon>Metazoa</taxon>
        <taxon>Ecdysozoa</taxon>
        <taxon>Nematoda</taxon>
        <taxon>Enoplea</taxon>
        <taxon>Dorylaimia</taxon>
        <taxon>Trichinellida</taxon>
        <taxon>Trichinellidae</taxon>
        <taxon>Trichinella</taxon>
    </lineage>
</organism>
<proteinExistence type="predicted"/>
<gene>
    <name evidence="1" type="ORF">T12_15460</name>
</gene>
<dbReference type="AlphaFoldDB" id="A0A0V1A3Z8"/>
<protein>
    <submittedName>
        <fullName evidence="1">Uncharacterized protein</fullName>
    </submittedName>
</protein>
<accession>A0A0V1A3Z8</accession>
<dbReference type="Proteomes" id="UP000054783">
    <property type="component" value="Unassembled WGS sequence"/>
</dbReference>
<evidence type="ECO:0000313" key="2">
    <source>
        <dbReference type="Proteomes" id="UP000054783"/>
    </source>
</evidence>